<name>A0A0H2MR64_9PROT</name>
<gene>
    <name evidence="3" type="ORF">WH96_18705</name>
</gene>
<sequence length="148" mass="16316">MRQDVMDKFFSLLMIVFAITSGIVAFQYSYESSYFPRLLSAFIATIALLLLIRLQSSSNAGEGSMVEGAKDQIIAGLSVFAGIALYTFGIQIINFELSTIIFIAGFVFYLGYRNLLIISGVSLGVTALLYGIFFEFLAVSRPESLFLE</sequence>
<comment type="caution">
    <text evidence="3">The sequence shown here is derived from an EMBL/GenBank/DDBJ whole genome shotgun (WGS) entry which is preliminary data.</text>
</comment>
<keyword evidence="4" id="KW-1185">Reference proteome</keyword>
<reference evidence="3 4" key="1">
    <citation type="submission" date="2015-03" db="EMBL/GenBank/DDBJ databases">
        <title>Genome Sequence of Kiloniella spongiae MEBiC09566, isolated from a marine sponge.</title>
        <authorList>
            <person name="Shao Z."/>
            <person name="Wang L."/>
            <person name="Li X."/>
        </authorList>
    </citation>
    <scope>NUCLEOTIDE SEQUENCE [LARGE SCALE GENOMIC DNA]</scope>
    <source>
        <strain evidence="3 4">MEBiC09566</strain>
    </source>
</reference>
<dbReference type="Pfam" id="PF07331">
    <property type="entry name" value="TctB"/>
    <property type="match status" value="1"/>
</dbReference>
<dbReference type="EMBL" id="LAQL01000018">
    <property type="protein sequence ID" value="KLN59180.1"/>
    <property type="molecule type" value="Genomic_DNA"/>
</dbReference>
<evidence type="ECO:0000259" key="2">
    <source>
        <dbReference type="Pfam" id="PF07331"/>
    </source>
</evidence>
<keyword evidence="1" id="KW-1133">Transmembrane helix</keyword>
<evidence type="ECO:0000256" key="1">
    <source>
        <dbReference type="SAM" id="Phobius"/>
    </source>
</evidence>
<proteinExistence type="predicted"/>
<dbReference type="STRING" id="1489064.WH96_18705"/>
<feature type="transmembrane region" description="Helical" evidence="1">
    <location>
        <begin position="73"/>
        <end position="95"/>
    </location>
</feature>
<evidence type="ECO:0000313" key="3">
    <source>
        <dbReference type="EMBL" id="KLN59180.1"/>
    </source>
</evidence>
<feature type="domain" description="DUF1468" evidence="2">
    <location>
        <begin position="10"/>
        <end position="140"/>
    </location>
</feature>
<dbReference type="Proteomes" id="UP000035444">
    <property type="component" value="Unassembled WGS sequence"/>
</dbReference>
<accession>A0A0H2MR64</accession>
<dbReference type="AlphaFoldDB" id="A0A0H2MR64"/>
<organism evidence="3 4">
    <name type="scientific">Kiloniella spongiae</name>
    <dbReference type="NCBI Taxonomy" id="1489064"/>
    <lineage>
        <taxon>Bacteria</taxon>
        <taxon>Pseudomonadati</taxon>
        <taxon>Pseudomonadota</taxon>
        <taxon>Alphaproteobacteria</taxon>
        <taxon>Rhodospirillales</taxon>
        <taxon>Kiloniellaceae</taxon>
        <taxon>Kiloniella</taxon>
    </lineage>
</organism>
<dbReference type="OrthoDB" id="9255672at2"/>
<evidence type="ECO:0000313" key="4">
    <source>
        <dbReference type="Proteomes" id="UP000035444"/>
    </source>
</evidence>
<dbReference type="InterPro" id="IPR009936">
    <property type="entry name" value="DUF1468"/>
</dbReference>
<feature type="transmembrane region" description="Helical" evidence="1">
    <location>
        <begin position="34"/>
        <end position="52"/>
    </location>
</feature>
<dbReference type="RefSeq" id="WP_047765762.1">
    <property type="nucleotide sequence ID" value="NZ_LAQL01000018.1"/>
</dbReference>
<keyword evidence="1" id="KW-0472">Membrane</keyword>
<feature type="transmembrane region" description="Helical" evidence="1">
    <location>
        <begin position="115"/>
        <end position="139"/>
    </location>
</feature>
<keyword evidence="1" id="KW-0812">Transmembrane</keyword>
<protein>
    <recommendedName>
        <fullName evidence="2">DUF1468 domain-containing protein</fullName>
    </recommendedName>
</protein>
<feature type="transmembrane region" description="Helical" evidence="1">
    <location>
        <begin position="9"/>
        <end position="28"/>
    </location>
</feature>